<proteinExistence type="predicted"/>
<evidence type="ECO:0000313" key="1">
    <source>
        <dbReference type="EMBL" id="KAK8995423.1"/>
    </source>
</evidence>
<sequence length="127" mass="14399">MSFESRKNTSTRHFVVKQINNPLILPFTHPTANFNQPDEFLSMNQIGLGAFTIHSPASSFSVFPCVYFFHYIFSSKFSTLNFETEWEVLMGPAMVLTPMMHWRGSPTGHQRSFESPLPGLAVSSLHT</sequence>
<evidence type="ECO:0000313" key="2">
    <source>
        <dbReference type="Proteomes" id="UP001396334"/>
    </source>
</evidence>
<name>A0ABR2Q414_9ROSI</name>
<accession>A0ABR2Q414</accession>
<comment type="caution">
    <text evidence="1">The sequence shown here is derived from an EMBL/GenBank/DDBJ whole genome shotgun (WGS) entry which is preliminary data.</text>
</comment>
<organism evidence="1 2">
    <name type="scientific">Hibiscus sabdariffa</name>
    <name type="common">roselle</name>
    <dbReference type="NCBI Taxonomy" id="183260"/>
    <lineage>
        <taxon>Eukaryota</taxon>
        <taxon>Viridiplantae</taxon>
        <taxon>Streptophyta</taxon>
        <taxon>Embryophyta</taxon>
        <taxon>Tracheophyta</taxon>
        <taxon>Spermatophyta</taxon>
        <taxon>Magnoliopsida</taxon>
        <taxon>eudicotyledons</taxon>
        <taxon>Gunneridae</taxon>
        <taxon>Pentapetalae</taxon>
        <taxon>rosids</taxon>
        <taxon>malvids</taxon>
        <taxon>Malvales</taxon>
        <taxon>Malvaceae</taxon>
        <taxon>Malvoideae</taxon>
        <taxon>Hibiscus</taxon>
    </lineage>
</organism>
<dbReference type="Proteomes" id="UP001396334">
    <property type="component" value="Unassembled WGS sequence"/>
</dbReference>
<keyword evidence="2" id="KW-1185">Reference proteome</keyword>
<protein>
    <submittedName>
        <fullName evidence="1">Uncharacterized protein</fullName>
    </submittedName>
</protein>
<dbReference type="EMBL" id="JBBPBN010000046">
    <property type="protein sequence ID" value="KAK8995423.1"/>
    <property type="molecule type" value="Genomic_DNA"/>
</dbReference>
<gene>
    <name evidence="1" type="ORF">V6N11_069855</name>
</gene>
<reference evidence="1 2" key="1">
    <citation type="journal article" date="2024" name="G3 (Bethesda)">
        <title>Genome assembly of Hibiscus sabdariffa L. provides insights into metabolisms of medicinal natural products.</title>
        <authorList>
            <person name="Kim T."/>
        </authorList>
    </citation>
    <scope>NUCLEOTIDE SEQUENCE [LARGE SCALE GENOMIC DNA]</scope>
    <source>
        <strain evidence="1">TK-2024</strain>
        <tissue evidence="1">Old leaves</tissue>
    </source>
</reference>